<comment type="caution">
    <text evidence="1">The sequence shown here is derived from an EMBL/GenBank/DDBJ whole genome shotgun (WGS) entry which is preliminary data.</text>
</comment>
<dbReference type="RefSeq" id="WP_150457672.1">
    <property type="nucleotide sequence ID" value="NZ_VYKK01000008.1"/>
</dbReference>
<keyword evidence="2" id="KW-1185">Reference proteome</keyword>
<dbReference type="EMBL" id="VYKK01000008">
    <property type="protein sequence ID" value="KAA9005359.1"/>
    <property type="molecule type" value="Genomic_DNA"/>
</dbReference>
<dbReference type="OrthoDB" id="2734886at2"/>
<proteinExistence type="predicted"/>
<accession>A0A5J5GB66</accession>
<dbReference type="AlphaFoldDB" id="A0A5J5GB66"/>
<name>A0A5J5GB66_9BACL</name>
<gene>
    <name evidence="1" type="ORF">F4V43_07755</name>
</gene>
<evidence type="ECO:0000313" key="2">
    <source>
        <dbReference type="Proteomes" id="UP000367750"/>
    </source>
</evidence>
<evidence type="ECO:0000313" key="1">
    <source>
        <dbReference type="EMBL" id="KAA9005359.1"/>
    </source>
</evidence>
<organism evidence="1 2">
    <name type="scientific">Paenibacillus spiritus</name>
    <dbReference type="NCBI Taxonomy" id="2496557"/>
    <lineage>
        <taxon>Bacteria</taxon>
        <taxon>Bacillati</taxon>
        <taxon>Bacillota</taxon>
        <taxon>Bacilli</taxon>
        <taxon>Bacillales</taxon>
        <taxon>Paenibacillaceae</taxon>
        <taxon>Paenibacillus</taxon>
    </lineage>
</organism>
<protein>
    <submittedName>
        <fullName evidence="1">Uncharacterized protein</fullName>
    </submittedName>
</protein>
<dbReference type="Proteomes" id="UP000367750">
    <property type="component" value="Unassembled WGS sequence"/>
</dbReference>
<reference evidence="1 2" key="1">
    <citation type="submission" date="2019-09" db="EMBL/GenBank/DDBJ databases">
        <title>Bacillus ochoae sp. nov., Paenibacillus whitsoniae sp. nov., Paenibacillus spiritus sp. nov. Isolated from the Mars Exploration Rover during spacecraft assembly.</title>
        <authorList>
            <person name="Seuylemezian A."/>
            <person name="Vaishampayan P."/>
        </authorList>
    </citation>
    <scope>NUCLEOTIDE SEQUENCE [LARGE SCALE GENOMIC DNA]</scope>
    <source>
        <strain evidence="1 2">MER_111</strain>
    </source>
</reference>
<sequence>MLRSNQQSDEEKLQKIVTKKNYIVNKVEANLAIHFTIKPEWITKKSKRLNVKVFKVGESEIFLSDVVYRERDIYFSFHTSLNLQEEGRFIFPGDLKQNGVFSTPQEEFLLVTSDHQRLIPSQIGLGPSADFSFGIDLSDQGKIARGFNVQYSGFNQFAYYRKHP</sequence>